<feature type="compositionally biased region" description="Basic residues" evidence="1">
    <location>
        <begin position="67"/>
        <end position="79"/>
    </location>
</feature>
<reference evidence="2" key="2">
    <citation type="journal article" date="2015" name="Data Brief">
        <title>Shoot transcriptome of the giant reed, Arundo donax.</title>
        <authorList>
            <person name="Barrero R.A."/>
            <person name="Guerrero F.D."/>
            <person name="Moolhuijzen P."/>
            <person name="Goolsby J.A."/>
            <person name="Tidwell J."/>
            <person name="Bellgard S.E."/>
            <person name="Bellgard M.I."/>
        </authorList>
    </citation>
    <scope>NUCLEOTIDE SEQUENCE</scope>
    <source>
        <tissue evidence="2">Shoot tissue taken approximately 20 cm above the soil surface</tissue>
    </source>
</reference>
<feature type="region of interest" description="Disordered" evidence="1">
    <location>
        <begin position="16"/>
        <end position="43"/>
    </location>
</feature>
<evidence type="ECO:0000313" key="2">
    <source>
        <dbReference type="EMBL" id="JAD67397.1"/>
    </source>
</evidence>
<evidence type="ECO:0000256" key="1">
    <source>
        <dbReference type="SAM" id="MobiDB-lite"/>
    </source>
</evidence>
<organism evidence="2">
    <name type="scientific">Arundo donax</name>
    <name type="common">Giant reed</name>
    <name type="synonym">Donax arundinaceus</name>
    <dbReference type="NCBI Taxonomy" id="35708"/>
    <lineage>
        <taxon>Eukaryota</taxon>
        <taxon>Viridiplantae</taxon>
        <taxon>Streptophyta</taxon>
        <taxon>Embryophyta</taxon>
        <taxon>Tracheophyta</taxon>
        <taxon>Spermatophyta</taxon>
        <taxon>Magnoliopsida</taxon>
        <taxon>Liliopsida</taxon>
        <taxon>Poales</taxon>
        <taxon>Poaceae</taxon>
        <taxon>PACMAD clade</taxon>
        <taxon>Arundinoideae</taxon>
        <taxon>Arundineae</taxon>
        <taxon>Arundo</taxon>
    </lineage>
</organism>
<sequence length="79" mass="9441">MASPTWWTKRWPWRSGTRPEATTCASRPARRRRPSTRRRWPRPPERCWRSGTWSRCSSAGGGCRSGRTPRRWTPSRRSW</sequence>
<dbReference type="AlphaFoldDB" id="A0A0A9C795"/>
<proteinExistence type="predicted"/>
<feature type="compositionally biased region" description="Basic residues" evidence="1">
    <location>
        <begin position="28"/>
        <end position="41"/>
    </location>
</feature>
<name>A0A0A9C795_ARUDO</name>
<reference evidence="2" key="1">
    <citation type="submission" date="2014-09" db="EMBL/GenBank/DDBJ databases">
        <authorList>
            <person name="Magalhaes I.L.F."/>
            <person name="Oliveira U."/>
            <person name="Santos F.R."/>
            <person name="Vidigal T.H.D.A."/>
            <person name="Brescovit A.D."/>
            <person name="Santos A.J."/>
        </authorList>
    </citation>
    <scope>NUCLEOTIDE SEQUENCE</scope>
    <source>
        <tissue evidence="2">Shoot tissue taken approximately 20 cm above the soil surface</tissue>
    </source>
</reference>
<dbReference type="EMBL" id="GBRH01230498">
    <property type="protein sequence ID" value="JAD67397.1"/>
    <property type="molecule type" value="Transcribed_RNA"/>
</dbReference>
<feature type="region of interest" description="Disordered" evidence="1">
    <location>
        <begin position="57"/>
        <end position="79"/>
    </location>
</feature>
<protein>
    <submittedName>
        <fullName evidence="2">Uncharacterized protein</fullName>
    </submittedName>
</protein>
<accession>A0A0A9C795</accession>